<feature type="repeat" description="ANK" evidence="3">
    <location>
        <begin position="927"/>
        <end position="959"/>
    </location>
</feature>
<dbReference type="Pfam" id="PF24883">
    <property type="entry name" value="NPHP3_N"/>
    <property type="match status" value="1"/>
</dbReference>
<feature type="repeat" description="ANK" evidence="3">
    <location>
        <begin position="1092"/>
        <end position="1124"/>
    </location>
</feature>
<dbReference type="Pfam" id="PF24809">
    <property type="entry name" value="DUF7708"/>
    <property type="match status" value="1"/>
</dbReference>
<feature type="repeat" description="ANK" evidence="3">
    <location>
        <begin position="1157"/>
        <end position="1189"/>
    </location>
</feature>
<evidence type="ECO:0000256" key="1">
    <source>
        <dbReference type="ARBA" id="ARBA00022737"/>
    </source>
</evidence>
<dbReference type="Gene3D" id="3.40.50.300">
    <property type="entry name" value="P-loop containing nucleotide triphosphate hydrolases"/>
    <property type="match status" value="1"/>
</dbReference>
<proteinExistence type="predicted"/>
<dbReference type="Pfam" id="PF22939">
    <property type="entry name" value="WHD_GPIID"/>
    <property type="match status" value="1"/>
</dbReference>
<keyword evidence="1" id="KW-0677">Repeat</keyword>
<dbReference type="SUPFAM" id="SSF52540">
    <property type="entry name" value="P-loop containing nucleoside triphosphate hydrolases"/>
    <property type="match status" value="1"/>
</dbReference>
<evidence type="ECO:0000259" key="6">
    <source>
        <dbReference type="Pfam" id="PF22939"/>
    </source>
</evidence>
<dbReference type="Pfam" id="PF12796">
    <property type="entry name" value="Ank_2"/>
    <property type="match status" value="9"/>
</dbReference>
<dbReference type="Proteomes" id="UP000243515">
    <property type="component" value="Unassembled WGS sequence"/>
</dbReference>
<gene>
    <name evidence="9" type="ORF">Egran_01105</name>
</gene>
<dbReference type="InterPro" id="IPR056884">
    <property type="entry name" value="NPHP3-like_N"/>
</dbReference>
<dbReference type="PRINTS" id="PR01415">
    <property type="entry name" value="ANKYRIN"/>
</dbReference>
<feature type="repeat" description="ANK" evidence="3">
    <location>
        <begin position="1345"/>
        <end position="1377"/>
    </location>
</feature>
<feature type="repeat" description="ANK" evidence="3">
    <location>
        <begin position="1413"/>
        <end position="1445"/>
    </location>
</feature>
<feature type="compositionally biased region" description="Acidic residues" evidence="5">
    <location>
        <begin position="1945"/>
        <end position="2010"/>
    </location>
</feature>
<dbReference type="SMART" id="SM00248">
    <property type="entry name" value="ANK"/>
    <property type="match status" value="30"/>
</dbReference>
<dbReference type="Pfam" id="PF00023">
    <property type="entry name" value="Ank"/>
    <property type="match status" value="1"/>
</dbReference>
<feature type="repeat" description="ANK" evidence="3">
    <location>
        <begin position="1273"/>
        <end position="1301"/>
    </location>
</feature>
<feature type="domain" description="Nephrocystin 3-like N-terminal" evidence="8">
    <location>
        <begin position="325"/>
        <end position="488"/>
    </location>
</feature>
<protein>
    <submittedName>
        <fullName evidence="9">Uncharacterized protein</fullName>
    </submittedName>
</protein>
<dbReference type="InterPro" id="IPR002110">
    <property type="entry name" value="Ankyrin_rpt"/>
</dbReference>
<keyword evidence="10" id="KW-1185">Reference proteome</keyword>
<feature type="coiled-coil region" evidence="4">
    <location>
        <begin position="218"/>
        <end position="273"/>
    </location>
</feature>
<dbReference type="Gene3D" id="1.25.40.20">
    <property type="entry name" value="Ankyrin repeat-containing domain"/>
    <property type="match status" value="4"/>
</dbReference>
<dbReference type="OrthoDB" id="1577640at2759"/>
<evidence type="ECO:0000256" key="5">
    <source>
        <dbReference type="SAM" id="MobiDB-lite"/>
    </source>
</evidence>
<feature type="repeat" description="ANK" evidence="3">
    <location>
        <begin position="1194"/>
        <end position="1226"/>
    </location>
</feature>
<dbReference type="EMBL" id="NPHW01002591">
    <property type="protein sequence ID" value="OXV11134.1"/>
    <property type="molecule type" value="Genomic_DNA"/>
</dbReference>
<reference evidence="9 10" key="1">
    <citation type="journal article" date="2015" name="Environ. Microbiol.">
        <title>Metagenome sequence of Elaphomyces granulatus from sporocarp tissue reveals Ascomycota ectomycorrhizal fingerprints of genome expansion and a Proteobacteria-rich microbiome.</title>
        <authorList>
            <person name="Quandt C.A."/>
            <person name="Kohler A."/>
            <person name="Hesse C.N."/>
            <person name="Sharpton T.J."/>
            <person name="Martin F."/>
            <person name="Spatafora J.W."/>
        </authorList>
    </citation>
    <scope>NUCLEOTIDE SEQUENCE [LARGE SCALE GENOMIC DNA]</scope>
    <source>
        <strain evidence="9 10">OSC145934</strain>
    </source>
</reference>
<dbReference type="InterPro" id="IPR036770">
    <property type="entry name" value="Ankyrin_rpt-contain_sf"/>
</dbReference>
<evidence type="ECO:0000313" key="10">
    <source>
        <dbReference type="Proteomes" id="UP000243515"/>
    </source>
</evidence>
<sequence>MEKNFSAVQKSFESVQKDFRDHVDLLDDKMGVSQRISTFFATLTPDNQTLFKATTLSAQLLEVVQDADKKHQERSYSRRATAAIRPFVAGVEHYGQAWDVISNTASVLTPIWGSARVILTIAADFGDYFDNLSGMFSQIGRHLMGIRRYPTLYPDNEILQTSMVEVFRAIFEFLTRAAKVFRVGQDRTRGIRTVGSIGFAAAMKIVWKPFKAQFGDIIDRILRCMEDIQTEVEIAEKELASKERRDAEAERQRAQLERELAQKERAVQARERFRRGAALALVQRTSLAWSQFVDEKSVERLNGWLAPVNVASNHNAATKARHADSGRWFLEGHAFQQWLKEDNSFLWLHAIPGAGKTVLTSTMINYLREHIQSPQVGLAYFYCDYRETAKQQPLRVLSTILNMLSIQNRQILYEIQAFFQEQHKLNPVYVPEFDELLNNFGTFIRNYLKSIIIVVDALDECIDRDCTAYALKHIFQNYANVKMFVTSRNEIDIARSFDGLPRVSIKEEDVAPDIENYIKAELTARIKGKKLKLRDATLAEMITQRLVDGAKGMFQWAKCQIDQLCKLRNDKAIREALKDLPKTLHETYIRILKRIQEQSEDDILSVQRVLRWLVKGARNMSLGELAECISIDPDGDEDYMEFDAVITDPEDVLELCSSLVSVSADGFVAIAHFSAKEFLISDDLKGRMPDFWVGGYEVETELATVCLKYLCFKDFGDGALANNDEVAAKLAEYKALEYVSRAWAIHAHRSERDGHQAEPVVALTMRLFSARGEAEERQNFELWKQVYYYKTSNRNSIPRGSFHPLHCGCYFGLTEAVEQLLALKPPDDCSELLKVAAAEGHITIVKSFLEVYRARNRPDLSKVLYAAAARGHVEIVQLLLLQEGIGDINARGGKDGTAIQAAALEGRYEVVSLLLDHGAVVKFPCKRWGTPLAAAAEKGHLKTVQTLLDRGANPNGRGGWYSLPLVSAVVGKNSAVIDLLLERGADINAQGGRHGSALMAAASLRMIDLVSKLVDKGAKVNDEDDKGSDALYAACVAGHLDIVNILLDLGADVNAKGGKHRNALNAASAEGRTEIVRRLIDAGANVDIFDEHYGNALQVAAYKGREDIVQILADAGADVNAEGGDRGTALVAAASAGHENVVRLLFELGVTGGETDEMATALVFAADKGHKTVVPLLIAAGANLYSASTMVNPPPRTPLEAAASNGHLDILELLLEEGADINYADQSSSLGFPLLAAVSSSNPSVAMITAILDAGADPNTTVASISYATYGYALPAAVVRQNLEIVKLLVDRGADVNLLHENYHSPLQLAAGLEDTTILEFLLSCGGDVNGVIGSAGYERSCDDSTVTPLQQAAFHGQEDHVRRLVGLGAVLSVEDDNATFKSAIQAAASQGHLSVVRALVELGGDVNEIGGDSGTSLIAAATHGHIEVLEALIDAGADVNTANVGSEKQNALIAAASEVTGVETIRFLIKRGADPNKPGGGQYQYPLHYAAAYDYDEPVRVLIELGANINAKGGRYMTALQAACVSGNDTSSVLLELGADPNIVGGQYGTALTAAYVGGFYEVIGKLYRQGADNSLLGGGRTFHSAMGAAIEGSCDTLVRSLVFHHSFNLNMTYGRYDNALQHAVGNLRSDSIFSVFIAHGSDVNKSGGRYGSALTAAALRNRLDWVQALLEAGADISRLEGNPRYPNALYGVIDSETPDLKIVELLMEKGCDVHGQENIYGTPVQRAAYLGHFHVVRRLIKSGADPDAFPSSSRYGSGLQAAALRNQRQLLRYLVHRGSNVKLKGGRLGSPLNAAVLFCSLDEIELLLQKGADPNQRCGRYCVALQAAAAAGRPEVVLLLLRYGANINAVGGRYGTALQAAVVSGNRVSVDLLLERGADPNIEAGWYRTALQAAVLRGDEDMARYLIDSCGAAVTPLDRTRLAHRSESQLGDAEEVLKSAQEPEPDEDEEDKGGDEGEEEEAKEAEDDEEEEEEEEEAKEAEDEEEEESEEAGDDEEEEAEEEEEEDEPPRLQLNVTSIPDFEQPYFTNTNNAHTLSHSELKPAIEADANGGNDTTEEVLELYTAFSFDIVDAINDD</sequence>
<feature type="repeat" description="ANK" evidence="3">
    <location>
        <begin position="1026"/>
        <end position="1058"/>
    </location>
</feature>
<feature type="repeat" description="ANK" evidence="3">
    <location>
        <begin position="964"/>
        <end position="992"/>
    </location>
</feature>
<feature type="repeat" description="ANK" evidence="3">
    <location>
        <begin position="993"/>
        <end position="1025"/>
    </location>
</feature>
<evidence type="ECO:0000313" key="9">
    <source>
        <dbReference type="EMBL" id="OXV11134.1"/>
    </source>
</evidence>
<keyword evidence="2 3" id="KW-0040">ANK repeat</keyword>
<feature type="repeat" description="ANK" evidence="3">
    <location>
        <begin position="1059"/>
        <end position="1091"/>
    </location>
</feature>
<accession>A0A232M4C8</accession>
<dbReference type="PANTHER" id="PTHR24198:SF165">
    <property type="entry name" value="ANKYRIN REPEAT-CONTAINING PROTEIN-RELATED"/>
    <property type="match status" value="1"/>
</dbReference>
<dbReference type="PROSITE" id="PS50297">
    <property type="entry name" value="ANK_REP_REGION"/>
    <property type="match status" value="9"/>
</dbReference>
<feature type="repeat" description="ANK" evidence="3">
    <location>
        <begin position="1855"/>
        <end position="1887"/>
    </location>
</feature>
<dbReference type="SUPFAM" id="SSF48403">
    <property type="entry name" value="Ankyrin repeat"/>
    <property type="match status" value="4"/>
</dbReference>
<feature type="region of interest" description="Disordered" evidence="5">
    <location>
        <begin position="1927"/>
        <end position="2018"/>
    </location>
</feature>
<name>A0A232M4C8_9EURO</name>
<keyword evidence="4" id="KW-0175">Coiled coil</keyword>
<feature type="repeat" description="ANK" evidence="3">
    <location>
        <begin position="1380"/>
        <end position="1412"/>
    </location>
</feature>
<feature type="domain" description="GPI inositol-deacylase winged helix" evidence="6">
    <location>
        <begin position="606"/>
        <end position="685"/>
    </location>
</feature>
<feature type="repeat" description="ANK" evidence="3">
    <location>
        <begin position="894"/>
        <end position="919"/>
    </location>
</feature>
<feature type="repeat" description="ANK" evidence="3">
    <location>
        <begin position="1826"/>
        <end position="1854"/>
    </location>
</feature>
<comment type="caution">
    <text evidence="9">The sequence shown here is derived from an EMBL/GenBank/DDBJ whole genome shotgun (WGS) entry which is preliminary data.</text>
</comment>
<evidence type="ECO:0000256" key="4">
    <source>
        <dbReference type="SAM" id="Coils"/>
    </source>
</evidence>
<dbReference type="InterPro" id="IPR054471">
    <property type="entry name" value="GPIID_WHD"/>
</dbReference>
<evidence type="ECO:0000259" key="7">
    <source>
        <dbReference type="Pfam" id="PF24809"/>
    </source>
</evidence>
<evidence type="ECO:0000256" key="2">
    <source>
        <dbReference type="ARBA" id="ARBA00023043"/>
    </source>
</evidence>
<dbReference type="PANTHER" id="PTHR24198">
    <property type="entry name" value="ANKYRIN REPEAT AND PROTEIN KINASE DOMAIN-CONTAINING PROTEIN"/>
    <property type="match status" value="1"/>
</dbReference>
<evidence type="ECO:0000259" key="8">
    <source>
        <dbReference type="Pfam" id="PF24883"/>
    </source>
</evidence>
<dbReference type="InterPro" id="IPR056125">
    <property type="entry name" value="DUF7708"/>
</dbReference>
<feature type="domain" description="DUF7708" evidence="7">
    <location>
        <begin position="85"/>
        <end position="237"/>
    </location>
</feature>
<evidence type="ECO:0000256" key="3">
    <source>
        <dbReference type="PROSITE-ProRule" id="PRU00023"/>
    </source>
</evidence>
<feature type="repeat" description="ANK" evidence="3">
    <location>
        <begin position="1483"/>
        <end position="1515"/>
    </location>
</feature>
<organism evidence="9 10">
    <name type="scientific">Elaphomyces granulatus</name>
    <dbReference type="NCBI Taxonomy" id="519963"/>
    <lineage>
        <taxon>Eukaryota</taxon>
        <taxon>Fungi</taxon>
        <taxon>Dikarya</taxon>
        <taxon>Ascomycota</taxon>
        <taxon>Pezizomycotina</taxon>
        <taxon>Eurotiomycetes</taxon>
        <taxon>Eurotiomycetidae</taxon>
        <taxon>Eurotiales</taxon>
        <taxon>Elaphomycetaceae</taxon>
        <taxon>Elaphomyces</taxon>
    </lineage>
</organism>
<dbReference type="PROSITE" id="PS50088">
    <property type="entry name" value="ANK_REPEAT"/>
    <property type="match status" value="17"/>
</dbReference>
<feature type="repeat" description="ANK" evidence="3">
    <location>
        <begin position="1724"/>
        <end position="1753"/>
    </location>
</feature>
<dbReference type="InterPro" id="IPR027417">
    <property type="entry name" value="P-loop_NTPase"/>
</dbReference>